<evidence type="ECO:0000313" key="1">
    <source>
        <dbReference type="EMBL" id="GAF78787.1"/>
    </source>
</evidence>
<dbReference type="EMBL" id="BARS01009731">
    <property type="protein sequence ID" value="GAF78787.1"/>
    <property type="molecule type" value="Genomic_DNA"/>
</dbReference>
<organism evidence="1">
    <name type="scientific">marine sediment metagenome</name>
    <dbReference type="NCBI Taxonomy" id="412755"/>
    <lineage>
        <taxon>unclassified sequences</taxon>
        <taxon>metagenomes</taxon>
        <taxon>ecological metagenomes</taxon>
    </lineage>
</organism>
<name>X0SS94_9ZZZZ</name>
<protein>
    <submittedName>
        <fullName evidence="1">Uncharacterized protein</fullName>
    </submittedName>
</protein>
<proteinExistence type="predicted"/>
<comment type="caution">
    <text evidence="1">The sequence shown here is derived from an EMBL/GenBank/DDBJ whole genome shotgun (WGS) entry which is preliminary data.</text>
</comment>
<dbReference type="AlphaFoldDB" id="X0SS94"/>
<accession>X0SS94</accession>
<reference evidence="1" key="1">
    <citation type="journal article" date="2014" name="Front. Microbiol.">
        <title>High frequency of phylogenetically diverse reductive dehalogenase-homologous genes in deep subseafloor sedimentary metagenomes.</title>
        <authorList>
            <person name="Kawai M."/>
            <person name="Futagami T."/>
            <person name="Toyoda A."/>
            <person name="Takaki Y."/>
            <person name="Nishi S."/>
            <person name="Hori S."/>
            <person name="Arai W."/>
            <person name="Tsubouchi T."/>
            <person name="Morono Y."/>
            <person name="Uchiyama I."/>
            <person name="Ito T."/>
            <person name="Fujiyama A."/>
            <person name="Inagaki F."/>
            <person name="Takami H."/>
        </authorList>
    </citation>
    <scope>NUCLEOTIDE SEQUENCE</scope>
    <source>
        <strain evidence="1">Expedition CK06-06</strain>
    </source>
</reference>
<gene>
    <name evidence="1" type="ORF">S01H1_18231</name>
</gene>
<dbReference type="Pfam" id="PF09931">
    <property type="entry name" value="Phage_phiJL001_Gp84_N"/>
    <property type="match status" value="1"/>
</dbReference>
<feature type="non-terminal residue" evidence="1">
    <location>
        <position position="251"/>
    </location>
</feature>
<sequence length="251" mass="27221">MRDLSVAFQTALDQTGTRFSNLLKIQAADGRLIGITNFNKEIEFNDGTLLTYYPAMNDSALQTGANLEVDTAEAMVLLDVAGTFTENEIEAGLLDVGKFWWYRVNRDDLTSGFAVLDFGTTGITKTRDNLSGIIELRGESQKLKQNFVKQYSKTCRAVFGSSEGEDLFPCNFNALSIRVNGVVDSVDIDEPDQIFTGTFPPSIGPFGPLPFAPGLIGFLTGNNAGLITEIEIEDAGTVSLTYPTAYAIQVG</sequence>